<evidence type="ECO:0000256" key="8">
    <source>
        <dbReference type="RuleBase" id="RU364141"/>
    </source>
</evidence>
<feature type="region of interest" description="Disordered" evidence="9">
    <location>
        <begin position="257"/>
        <end position="358"/>
    </location>
</feature>
<comment type="function">
    <text evidence="8">Component of the Mediator complex, a coactivator involved in the regulated transcription of nearly all RNA polymerase II-dependent genes. Mediator functions as a bridge to convey information from gene-specific regulatory proteins to the basal RNA polymerase II transcription machinery. Mediator is recruited to promoters by direct interactions with regulatory proteins and serves as a scaffold for the assembly of a functional preinitiation complex with RNA polymerase II and the general transcription factors.</text>
</comment>
<dbReference type="PANTHER" id="PTHR13208:SF2">
    <property type="entry name" value="MEDIATOR OF RNA POLYMERASE II TRANSCRIPTION SUBUNIT 4"/>
    <property type="match status" value="1"/>
</dbReference>
<comment type="caution">
    <text evidence="10">The sequence shown here is derived from an EMBL/GenBank/DDBJ whole genome shotgun (WGS) entry which is preliminary data.</text>
</comment>
<proteinExistence type="inferred from homology"/>
<dbReference type="EMBL" id="MU856879">
    <property type="protein sequence ID" value="KAK4155848.1"/>
    <property type="molecule type" value="Genomic_DNA"/>
</dbReference>
<evidence type="ECO:0000256" key="4">
    <source>
        <dbReference type="ARBA" id="ARBA00023015"/>
    </source>
</evidence>
<dbReference type="InterPro" id="IPR019258">
    <property type="entry name" value="Mediator_Med4"/>
</dbReference>
<reference evidence="10" key="1">
    <citation type="journal article" date="2023" name="Mol. Phylogenet. Evol.">
        <title>Genome-scale phylogeny and comparative genomics of the fungal order Sordariales.</title>
        <authorList>
            <person name="Hensen N."/>
            <person name="Bonometti L."/>
            <person name="Westerberg I."/>
            <person name="Brannstrom I.O."/>
            <person name="Guillou S."/>
            <person name="Cros-Aarteil S."/>
            <person name="Calhoun S."/>
            <person name="Haridas S."/>
            <person name="Kuo A."/>
            <person name="Mondo S."/>
            <person name="Pangilinan J."/>
            <person name="Riley R."/>
            <person name="LaButti K."/>
            <person name="Andreopoulos B."/>
            <person name="Lipzen A."/>
            <person name="Chen C."/>
            <person name="Yan M."/>
            <person name="Daum C."/>
            <person name="Ng V."/>
            <person name="Clum A."/>
            <person name="Steindorff A."/>
            <person name="Ohm R.A."/>
            <person name="Martin F."/>
            <person name="Silar P."/>
            <person name="Natvig D.O."/>
            <person name="Lalanne C."/>
            <person name="Gautier V."/>
            <person name="Ament-Velasquez S.L."/>
            <person name="Kruys A."/>
            <person name="Hutchinson M.I."/>
            <person name="Powell A.J."/>
            <person name="Barry K."/>
            <person name="Miller A.N."/>
            <person name="Grigoriev I.V."/>
            <person name="Debuchy R."/>
            <person name="Gladieux P."/>
            <person name="Hiltunen Thoren M."/>
            <person name="Johannesson H."/>
        </authorList>
    </citation>
    <scope>NUCLEOTIDE SEQUENCE</scope>
    <source>
        <strain evidence="10">CBS 538.74</strain>
    </source>
</reference>
<feature type="compositionally biased region" description="Low complexity" evidence="9">
    <location>
        <begin position="182"/>
        <end position="201"/>
    </location>
</feature>
<feature type="compositionally biased region" description="Low complexity" evidence="9">
    <location>
        <begin position="152"/>
        <end position="164"/>
    </location>
</feature>
<dbReference type="Proteomes" id="UP001302745">
    <property type="component" value="Unassembled WGS sequence"/>
</dbReference>
<feature type="compositionally biased region" description="Basic and acidic residues" evidence="9">
    <location>
        <begin position="259"/>
        <end position="311"/>
    </location>
</feature>
<comment type="subcellular location">
    <subcellularLocation>
        <location evidence="1 8">Nucleus</location>
    </subcellularLocation>
</comment>
<comment type="subunit">
    <text evidence="8">Component of the Mediator complex.</text>
</comment>
<evidence type="ECO:0000256" key="7">
    <source>
        <dbReference type="ARBA" id="ARBA00031257"/>
    </source>
</evidence>
<sequence length="358" mass="39515">MDKDMDGRFERLEKGIDNMVNALVKNNPSDKVAEDLLAAEAELSRGLKLLETHQNNYARIQQLRQETSLLDTQIKDIASSLWNMRKELKAIPTTTKPPDGSKHEFTTAELLAYARRISRNTLPPPGVTNGVDLSTSQPSTQPPDPEDSFRLQTQPSQTQTPNTSINLSFNGTVSTPGPISAPTPNMTTNNNDTQHTTTQLPPSQPPTKATAEARLPLHLKPAVDATHDATFLPWPSEAHIRQGGLAAIQRLVDAGIDPRGYDPAEEERKRKAEEQAKKEAEERARQERDAAERRMREERERMARERERARQMEGAGAGGGGGAERRDSVAIGGGAARKPKQFTFLGGDDDDDDEEDED</sequence>
<reference evidence="10" key="2">
    <citation type="submission" date="2023-05" db="EMBL/GenBank/DDBJ databases">
        <authorList>
            <consortium name="Lawrence Berkeley National Laboratory"/>
            <person name="Steindorff A."/>
            <person name="Hensen N."/>
            <person name="Bonometti L."/>
            <person name="Westerberg I."/>
            <person name="Brannstrom I.O."/>
            <person name="Guillou S."/>
            <person name="Cros-Aarteil S."/>
            <person name="Calhoun S."/>
            <person name="Haridas S."/>
            <person name="Kuo A."/>
            <person name="Mondo S."/>
            <person name="Pangilinan J."/>
            <person name="Riley R."/>
            <person name="Labutti K."/>
            <person name="Andreopoulos B."/>
            <person name="Lipzen A."/>
            <person name="Chen C."/>
            <person name="Yanf M."/>
            <person name="Daum C."/>
            <person name="Ng V."/>
            <person name="Clum A."/>
            <person name="Ohm R."/>
            <person name="Martin F."/>
            <person name="Silar P."/>
            <person name="Natvig D."/>
            <person name="Lalanne C."/>
            <person name="Gautier V."/>
            <person name="Ament-Velasquez S.L."/>
            <person name="Kruys A."/>
            <person name="Hutchinson M.I."/>
            <person name="Powell A.J."/>
            <person name="Barry K."/>
            <person name="Miller A.N."/>
            <person name="Grigoriev I.V."/>
            <person name="Debuchy R."/>
            <person name="Gladieux P."/>
            <person name="Thoren M.H."/>
            <person name="Johannesson H."/>
        </authorList>
    </citation>
    <scope>NUCLEOTIDE SEQUENCE</scope>
    <source>
        <strain evidence="10">CBS 538.74</strain>
    </source>
</reference>
<keyword evidence="11" id="KW-1185">Reference proteome</keyword>
<feature type="compositionally biased region" description="Polar residues" evidence="9">
    <location>
        <begin position="165"/>
        <end position="177"/>
    </location>
</feature>
<accession>A0AAN6VQC0</accession>
<protein>
    <recommendedName>
        <fullName evidence="3 8">Mediator of RNA polymerase II transcription subunit 4</fullName>
    </recommendedName>
    <alternativeName>
        <fullName evidence="7 8">Mediator complex subunit 4</fullName>
    </alternativeName>
</protein>
<evidence type="ECO:0000256" key="1">
    <source>
        <dbReference type="ARBA" id="ARBA00004123"/>
    </source>
</evidence>
<comment type="similarity">
    <text evidence="2 8">Belongs to the Mediator complex subunit 4 family.</text>
</comment>
<evidence type="ECO:0000256" key="5">
    <source>
        <dbReference type="ARBA" id="ARBA00023163"/>
    </source>
</evidence>
<feature type="compositionally biased region" description="Acidic residues" evidence="9">
    <location>
        <begin position="347"/>
        <end position="358"/>
    </location>
</feature>
<keyword evidence="4 8" id="KW-0805">Transcription regulation</keyword>
<evidence type="ECO:0000313" key="10">
    <source>
        <dbReference type="EMBL" id="KAK4155848.1"/>
    </source>
</evidence>
<dbReference type="GO" id="GO:0003712">
    <property type="term" value="F:transcription coregulator activity"/>
    <property type="evidence" value="ECO:0007669"/>
    <property type="project" value="InterPro"/>
</dbReference>
<dbReference type="Pfam" id="PF10018">
    <property type="entry name" value="Med4"/>
    <property type="match status" value="1"/>
</dbReference>
<dbReference type="PANTHER" id="PTHR13208">
    <property type="entry name" value="MEDIATOR OF RNA POLYMERASE II TRANSCRIPTION SUBUNIT 4"/>
    <property type="match status" value="1"/>
</dbReference>
<dbReference type="AlphaFoldDB" id="A0AAN6VQC0"/>
<evidence type="ECO:0000256" key="2">
    <source>
        <dbReference type="ARBA" id="ARBA00009626"/>
    </source>
</evidence>
<name>A0AAN6VQC0_9PEZI</name>
<feature type="region of interest" description="Disordered" evidence="9">
    <location>
        <begin position="119"/>
        <end position="208"/>
    </location>
</feature>
<dbReference type="GO" id="GO:0006357">
    <property type="term" value="P:regulation of transcription by RNA polymerase II"/>
    <property type="evidence" value="ECO:0007669"/>
    <property type="project" value="InterPro"/>
</dbReference>
<evidence type="ECO:0000313" key="11">
    <source>
        <dbReference type="Proteomes" id="UP001302745"/>
    </source>
</evidence>
<keyword evidence="6 8" id="KW-0539">Nucleus</keyword>
<dbReference type="GO" id="GO:0016592">
    <property type="term" value="C:mediator complex"/>
    <property type="evidence" value="ECO:0007669"/>
    <property type="project" value="InterPro"/>
</dbReference>
<keyword evidence="5 8" id="KW-0804">Transcription</keyword>
<gene>
    <name evidence="8" type="primary">MED4</name>
    <name evidence="10" type="ORF">C8A00DRAFT_31291</name>
</gene>
<evidence type="ECO:0000256" key="3">
    <source>
        <dbReference type="ARBA" id="ARBA00020629"/>
    </source>
</evidence>
<keyword evidence="8" id="KW-0010">Activator</keyword>
<dbReference type="GO" id="GO:0070847">
    <property type="term" value="C:core mediator complex"/>
    <property type="evidence" value="ECO:0007669"/>
    <property type="project" value="TreeGrafter"/>
</dbReference>
<evidence type="ECO:0000256" key="9">
    <source>
        <dbReference type="SAM" id="MobiDB-lite"/>
    </source>
</evidence>
<evidence type="ECO:0000256" key="6">
    <source>
        <dbReference type="ARBA" id="ARBA00023242"/>
    </source>
</evidence>
<organism evidence="10 11">
    <name type="scientific">Chaetomidium leptoderma</name>
    <dbReference type="NCBI Taxonomy" id="669021"/>
    <lineage>
        <taxon>Eukaryota</taxon>
        <taxon>Fungi</taxon>
        <taxon>Dikarya</taxon>
        <taxon>Ascomycota</taxon>
        <taxon>Pezizomycotina</taxon>
        <taxon>Sordariomycetes</taxon>
        <taxon>Sordariomycetidae</taxon>
        <taxon>Sordariales</taxon>
        <taxon>Chaetomiaceae</taxon>
        <taxon>Chaetomidium</taxon>
    </lineage>
</organism>